<sequence>MHTPSFLVVTGPQGSGKSTMLKHLLAEYHDEERLVLPVVQSLNPGQNLRLEALFEDVLQIKNFPDYSRRLPLMGLMKELKGFCMRKSQRPLIVYLQLSTKNRGEKFTMDQCDDVASELGGFARTITYDYALCQFVLEVSVSLIADKIKDKFNMSELVVVDPLPLKSFVELALEIPEIAGNLKMDELSREEILKYFYLRAGGSFRELQELLKNAAKANASDGQGIKGQIDEWYREKIWPIKDVLAETEEDELQQFVRRLLGQKPESKYLDYVTKVEQAQKATLAAVMTRTRS</sequence>
<reference evidence="1" key="1">
    <citation type="submission" date="2021-02" db="EMBL/GenBank/DDBJ databases">
        <authorList>
            <person name="Dougan E. K."/>
            <person name="Rhodes N."/>
            <person name="Thang M."/>
            <person name="Chan C."/>
        </authorList>
    </citation>
    <scope>NUCLEOTIDE SEQUENCE</scope>
</reference>
<comment type="caution">
    <text evidence="1">The sequence shown here is derived from an EMBL/GenBank/DDBJ whole genome shotgun (WGS) entry which is preliminary data.</text>
</comment>
<keyword evidence="2" id="KW-1185">Reference proteome</keyword>
<evidence type="ECO:0000313" key="2">
    <source>
        <dbReference type="Proteomes" id="UP000649617"/>
    </source>
</evidence>
<dbReference type="EMBL" id="CAJNIZ010024935">
    <property type="protein sequence ID" value="CAE7480545.1"/>
    <property type="molecule type" value="Genomic_DNA"/>
</dbReference>
<dbReference type="InterPro" id="IPR027417">
    <property type="entry name" value="P-loop_NTPase"/>
</dbReference>
<dbReference type="Gene3D" id="3.40.50.300">
    <property type="entry name" value="P-loop containing nucleotide triphosphate hydrolases"/>
    <property type="match status" value="1"/>
</dbReference>
<proteinExistence type="predicted"/>
<name>A0A812SJV9_SYMPI</name>
<dbReference type="AlphaFoldDB" id="A0A812SJV9"/>
<protein>
    <submittedName>
        <fullName evidence="1">Uncharacterized protein</fullName>
    </submittedName>
</protein>
<gene>
    <name evidence="1" type="ORF">SPIL2461_LOCUS12256</name>
</gene>
<organism evidence="1 2">
    <name type="scientific">Symbiodinium pilosum</name>
    <name type="common">Dinoflagellate</name>
    <dbReference type="NCBI Taxonomy" id="2952"/>
    <lineage>
        <taxon>Eukaryota</taxon>
        <taxon>Sar</taxon>
        <taxon>Alveolata</taxon>
        <taxon>Dinophyceae</taxon>
        <taxon>Suessiales</taxon>
        <taxon>Symbiodiniaceae</taxon>
        <taxon>Symbiodinium</taxon>
    </lineage>
</organism>
<dbReference type="SUPFAM" id="SSF52540">
    <property type="entry name" value="P-loop containing nucleoside triphosphate hydrolases"/>
    <property type="match status" value="1"/>
</dbReference>
<dbReference type="OrthoDB" id="445847at2759"/>
<accession>A0A812SJV9</accession>
<evidence type="ECO:0000313" key="1">
    <source>
        <dbReference type="EMBL" id="CAE7480545.1"/>
    </source>
</evidence>
<dbReference type="Proteomes" id="UP000649617">
    <property type="component" value="Unassembled WGS sequence"/>
</dbReference>